<dbReference type="SFLD" id="SFLDS00003">
    <property type="entry name" value="Haloacid_Dehalogenase"/>
    <property type="match status" value="1"/>
</dbReference>
<dbReference type="SFLD" id="SFLDG01129">
    <property type="entry name" value="C1.5:_HAD__Beta-PGM__Phosphata"/>
    <property type="match status" value="1"/>
</dbReference>
<dbReference type="NCBIfam" id="TIGR01549">
    <property type="entry name" value="HAD-SF-IA-v1"/>
    <property type="match status" value="1"/>
</dbReference>
<comment type="cofactor">
    <cofactor evidence="2 10">
        <name>Mg(2+)</name>
        <dbReference type="ChEBI" id="CHEBI:18420"/>
    </cofactor>
</comment>
<dbReference type="NCBIfam" id="NF009695">
    <property type="entry name" value="PRK13222.1-2"/>
    <property type="match status" value="1"/>
</dbReference>
<dbReference type="GO" id="GO:0008967">
    <property type="term" value="F:phosphoglycolate phosphatase activity"/>
    <property type="evidence" value="ECO:0007669"/>
    <property type="project" value="UniProtKB-UniRule"/>
</dbReference>
<evidence type="ECO:0000256" key="10">
    <source>
        <dbReference type="HAMAP-Rule" id="MF_00495"/>
    </source>
</evidence>
<dbReference type="HAMAP" id="MF_00495">
    <property type="entry name" value="GPH_hydrolase_bact"/>
    <property type="match status" value="1"/>
</dbReference>
<evidence type="ECO:0000256" key="7">
    <source>
        <dbReference type="ARBA" id="ARBA00022801"/>
    </source>
</evidence>
<accession>A0AA42B641</accession>
<dbReference type="AlphaFoldDB" id="A0AA42B641"/>
<feature type="binding site" evidence="10">
    <location>
        <position position="15"/>
    </location>
    <ligand>
        <name>Mg(2+)</name>
        <dbReference type="ChEBI" id="CHEBI:18420"/>
    </ligand>
</feature>
<dbReference type="PANTHER" id="PTHR43434:SF1">
    <property type="entry name" value="PHOSPHOGLYCOLATE PHOSPHATASE"/>
    <property type="match status" value="1"/>
</dbReference>
<dbReference type="InterPro" id="IPR023214">
    <property type="entry name" value="HAD_sf"/>
</dbReference>
<dbReference type="InterPro" id="IPR037512">
    <property type="entry name" value="PGPase_prok"/>
</dbReference>
<dbReference type="PRINTS" id="PR00413">
    <property type="entry name" value="HADHALOGNASE"/>
</dbReference>
<dbReference type="Pfam" id="PF13419">
    <property type="entry name" value="HAD_2"/>
    <property type="match status" value="1"/>
</dbReference>
<reference evidence="11 12" key="1">
    <citation type="journal article" date="2013" name="Antonie Van Leeuwenhoek">
        <title>Echinimonas agarilytica gen. nov., sp. nov., a new gammaproteobacterium isolated from the sea urchin Strongylocentrotus intermedius.</title>
        <authorList>
            <person name="Nedashkovskaya O.I."/>
            <person name="Stenkova A.M."/>
            <person name="Zhukova N.V."/>
            <person name="Van Trappen S."/>
            <person name="Lee J.S."/>
            <person name="Kim S.B."/>
        </authorList>
    </citation>
    <scope>NUCLEOTIDE SEQUENCE [LARGE SCALE GENOMIC DNA]</scope>
    <source>
        <strain evidence="11 12">KMM 6351</strain>
    </source>
</reference>
<dbReference type="GO" id="GO:0046295">
    <property type="term" value="P:glycolate biosynthetic process"/>
    <property type="evidence" value="ECO:0007669"/>
    <property type="project" value="UniProtKB-UniRule"/>
</dbReference>
<gene>
    <name evidence="11" type="ORF">NAF29_01535</name>
</gene>
<dbReference type="FunFam" id="3.40.50.1000:FF:000022">
    <property type="entry name" value="Phosphoglycolate phosphatase"/>
    <property type="match status" value="1"/>
</dbReference>
<evidence type="ECO:0000256" key="3">
    <source>
        <dbReference type="ARBA" id="ARBA00004818"/>
    </source>
</evidence>
<dbReference type="GO" id="GO:0005975">
    <property type="term" value="P:carbohydrate metabolic process"/>
    <property type="evidence" value="ECO:0007669"/>
    <property type="project" value="InterPro"/>
</dbReference>
<evidence type="ECO:0000256" key="5">
    <source>
        <dbReference type="ARBA" id="ARBA00013078"/>
    </source>
</evidence>
<dbReference type="PANTHER" id="PTHR43434">
    <property type="entry name" value="PHOSPHOGLYCOLATE PHOSPHATASE"/>
    <property type="match status" value="1"/>
</dbReference>
<dbReference type="InterPro" id="IPR006439">
    <property type="entry name" value="HAD-SF_hydro_IA"/>
</dbReference>
<evidence type="ECO:0000256" key="6">
    <source>
        <dbReference type="ARBA" id="ARBA00022723"/>
    </source>
</evidence>
<dbReference type="Proteomes" id="UP001165393">
    <property type="component" value="Unassembled WGS sequence"/>
</dbReference>
<protein>
    <recommendedName>
        <fullName evidence="5 10">Phosphoglycolate phosphatase</fullName>
        <shortName evidence="10">PGP</shortName>
        <shortName evidence="10">PGPase</shortName>
        <ecNumber evidence="5 10">3.1.3.18</ecNumber>
    </recommendedName>
</protein>
<dbReference type="InterPro" id="IPR023198">
    <property type="entry name" value="PGP-like_dom2"/>
</dbReference>
<comment type="pathway">
    <text evidence="3 10">Organic acid metabolism; glycolate biosynthesis; glycolate from 2-phosphoglycolate: step 1/1.</text>
</comment>
<dbReference type="Gene3D" id="1.10.150.240">
    <property type="entry name" value="Putative phosphatase, domain 2"/>
    <property type="match status" value="1"/>
</dbReference>
<dbReference type="SUPFAM" id="SSF56784">
    <property type="entry name" value="HAD-like"/>
    <property type="match status" value="1"/>
</dbReference>
<comment type="caution">
    <text evidence="11">The sequence shown here is derived from an EMBL/GenBank/DDBJ whole genome shotgun (WGS) entry which is preliminary data.</text>
</comment>
<comment type="catalytic activity">
    <reaction evidence="1 10">
        <text>2-phosphoglycolate + H2O = glycolate + phosphate</text>
        <dbReference type="Rhea" id="RHEA:14369"/>
        <dbReference type="ChEBI" id="CHEBI:15377"/>
        <dbReference type="ChEBI" id="CHEBI:29805"/>
        <dbReference type="ChEBI" id="CHEBI:43474"/>
        <dbReference type="ChEBI" id="CHEBI:58033"/>
        <dbReference type="EC" id="3.1.3.18"/>
    </reaction>
</comment>
<keyword evidence="9 10" id="KW-0119">Carbohydrate metabolism</keyword>
<dbReference type="InterPro" id="IPR041492">
    <property type="entry name" value="HAD_2"/>
</dbReference>
<organism evidence="11 12">
    <name type="scientific">Echinimonas agarilytica</name>
    <dbReference type="NCBI Taxonomy" id="1215918"/>
    <lineage>
        <taxon>Bacteria</taxon>
        <taxon>Pseudomonadati</taxon>
        <taxon>Pseudomonadota</taxon>
        <taxon>Gammaproteobacteria</taxon>
        <taxon>Alteromonadales</taxon>
        <taxon>Echinimonadaceae</taxon>
        <taxon>Echinimonas</taxon>
    </lineage>
</organism>
<dbReference type="EC" id="3.1.3.18" evidence="5 10"/>
<keyword evidence="7 10" id="KW-0378">Hydrolase</keyword>
<evidence type="ECO:0000256" key="2">
    <source>
        <dbReference type="ARBA" id="ARBA00001946"/>
    </source>
</evidence>
<dbReference type="GO" id="GO:0046872">
    <property type="term" value="F:metal ion binding"/>
    <property type="evidence" value="ECO:0007669"/>
    <property type="project" value="UniProtKB-KW"/>
</dbReference>
<evidence type="ECO:0000256" key="1">
    <source>
        <dbReference type="ARBA" id="ARBA00000830"/>
    </source>
</evidence>
<evidence type="ECO:0000256" key="4">
    <source>
        <dbReference type="ARBA" id="ARBA00006171"/>
    </source>
</evidence>
<sequence length="231" mass="24918">MNTIKPQTVRAIAFDLDGTLIDSAPDLGAALNQMLTQLNLPSVGMAEVRGWVGNGMKMLVTRSLVHHAADASESAIQHALALFSAAYAQHLSINTVVYNGVMESLTALYKAGYRLALITNKASCYLPDILRAYHMDEMFEVVLGGDSLLEKKPHPLPLLHVCEAFDVEPHQLLMVGDSKNDIEAGKNAGCPTLGLTYGYNYGEHISLSAPDMTADSLIELLPVLIPATETI</sequence>
<dbReference type="InterPro" id="IPR050155">
    <property type="entry name" value="HAD-like_hydrolase_sf"/>
</dbReference>
<name>A0AA42B641_9GAMM</name>
<evidence type="ECO:0000313" key="12">
    <source>
        <dbReference type="Proteomes" id="UP001165393"/>
    </source>
</evidence>
<feature type="active site" description="Nucleophile" evidence="10">
    <location>
        <position position="15"/>
    </location>
</feature>
<evidence type="ECO:0000256" key="8">
    <source>
        <dbReference type="ARBA" id="ARBA00022842"/>
    </source>
</evidence>
<dbReference type="NCBIfam" id="TIGR01509">
    <property type="entry name" value="HAD-SF-IA-v3"/>
    <property type="match status" value="1"/>
</dbReference>
<keyword evidence="6 10" id="KW-0479">Metal-binding</keyword>
<evidence type="ECO:0000313" key="11">
    <source>
        <dbReference type="EMBL" id="MCM2678352.1"/>
    </source>
</evidence>
<comment type="function">
    <text evidence="10">Specifically catalyzes the dephosphorylation of 2-phosphoglycolate. Is involved in the dissimilation of the intracellular 2-phosphoglycolate formed during the DNA repair of 3'-phosphoglycolate ends, a major class of DNA lesions induced by oxidative stress.</text>
</comment>
<dbReference type="Gene3D" id="3.40.50.1000">
    <property type="entry name" value="HAD superfamily/HAD-like"/>
    <property type="match status" value="1"/>
</dbReference>
<feature type="binding site" evidence="10">
    <location>
        <position position="177"/>
    </location>
    <ligand>
        <name>Mg(2+)</name>
        <dbReference type="ChEBI" id="CHEBI:18420"/>
    </ligand>
</feature>
<dbReference type="RefSeq" id="WP_251259722.1">
    <property type="nucleotide sequence ID" value="NZ_JAMQGP010000001.1"/>
</dbReference>
<dbReference type="SFLD" id="SFLDG01135">
    <property type="entry name" value="C1.5.6:_HAD__Beta-PGM__Phospha"/>
    <property type="match status" value="1"/>
</dbReference>
<dbReference type="GO" id="GO:0006281">
    <property type="term" value="P:DNA repair"/>
    <property type="evidence" value="ECO:0007669"/>
    <property type="project" value="TreeGrafter"/>
</dbReference>
<feature type="binding site" evidence="10">
    <location>
        <position position="17"/>
    </location>
    <ligand>
        <name>Mg(2+)</name>
        <dbReference type="ChEBI" id="CHEBI:18420"/>
    </ligand>
</feature>
<comment type="similarity">
    <text evidence="4 10">Belongs to the HAD-like hydrolase superfamily. CbbY/CbbZ/Gph/YieH family.</text>
</comment>
<keyword evidence="8 10" id="KW-0460">Magnesium</keyword>
<proteinExistence type="inferred from homology"/>
<dbReference type="EMBL" id="JAMQGP010000001">
    <property type="protein sequence ID" value="MCM2678352.1"/>
    <property type="molecule type" value="Genomic_DNA"/>
</dbReference>
<dbReference type="InterPro" id="IPR036412">
    <property type="entry name" value="HAD-like_sf"/>
</dbReference>
<dbReference type="GO" id="GO:0005829">
    <property type="term" value="C:cytosol"/>
    <property type="evidence" value="ECO:0007669"/>
    <property type="project" value="TreeGrafter"/>
</dbReference>
<keyword evidence="12" id="KW-1185">Reference proteome</keyword>
<dbReference type="NCBIfam" id="TIGR01449">
    <property type="entry name" value="PGP_bact"/>
    <property type="match status" value="1"/>
</dbReference>
<evidence type="ECO:0000256" key="9">
    <source>
        <dbReference type="ARBA" id="ARBA00023277"/>
    </source>
</evidence>
<dbReference type="CDD" id="cd16417">
    <property type="entry name" value="HAD_PGPase"/>
    <property type="match status" value="1"/>
</dbReference>